<dbReference type="InterPro" id="IPR036188">
    <property type="entry name" value="FAD/NAD-bd_sf"/>
</dbReference>
<keyword evidence="8 9" id="KW-0676">Redox-active center</keyword>
<evidence type="ECO:0000256" key="1">
    <source>
        <dbReference type="ARBA" id="ARBA00001974"/>
    </source>
</evidence>
<dbReference type="FunFam" id="3.30.390.30:FF:000001">
    <property type="entry name" value="Dihydrolipoyl dehydrogenase"/>
    <property type="match status" value="1"/>
</dbReference>
<feature type="transmembrane region" description="Helical" evidence="10">
    <location>
        <begin position="245"/>
        <end position="264"/>
    </location>
</feature>
<evidence type="ECO:0000259" key="11">
    <source>
        <dbReference type="Pfam" id="PF02852"/>
    </source>
</evidence>
<evidence type="ECO:0000256" key="6">
    <source>
        <dbReference type="ARBA" id="ARBA00023002"/>
    </source>
</evidence>
<dbReference type="GO" id="GO:0016668">
    <property type="term" value="F:oxidoreductase activity, acting on a sulfur group of donors, NAD(P) as acceptor"/>
    <property type="evidence" value="ECO:0007669"/>
    <property type="project" value="InterPro"/>
</dbReference>
<dbReference type="PROSITE" id="PS00076">
    <property type="entry name" value="PYRIDINE_REDOX_1"/>
    <property type="match status" value="1"/>
</dbReference>
<feature type="domain" description="VTT" evidence="13">
    <location>
        <begin position="73"/>
        <end position="189"/>
    </location>
</feature>
<dbReference type="Gene3D" id="3.30.390.30">
    <property type="match status" value="1"/>
</dbReference>
<evidence type="ECO:0000256" key="5">
    <source>
        <dbReference type="ARBA" id="ARBA00022857"/>
    </source>
</evidence>
<keyword evidence="3 9" id="KW-0285">Flavoprotein</keyword>
<evidence type="ECO:0000313" key="15">
    <source>
        <dbReference type="Proteomes" id="UP000288178"/>
    </source>
</evidence>
<comment type="cofactor">
    <cofactor evidence="1">
        <name>FAD</name>
        <dbReference type="ChEBI" id="CHEBI:57692"/>
    </cofactor>
</comment>
<feature type="transmembrane region" description="Helical" evidence="10">
    <location>
        <begin position="167"/>
        <end position="185"/>
    </location>
</feature>
<evidence type="ECO:0000256" key="8">
    <source>
        <dbReference type="ARBA" id="ARBA00023284"/>
    </source>
</evidence>
<dbReference type="Pfam" id="PF02852">
    <property type="entry name" value="Pyr_redox_dim"/>
    <property type="match status" value="1"/>
</dbReference>
<organism evidence="14 15">
    <name type="scientific">Rubrivivax albus</name>
    <dbReference type="NCBI Taxonomy" id="2499835"/>
    <lineage>
        <taxon>Bacteria</taxon>
        <taxon>Pseudomonadati</taxon>
        <taxon>Pseudomonadota</taxon>
        <taxon>Betaproteobacteria</taxon>
        <taxon>Burkholderiales</taxon>
        <taxon>Sphaerotilaceae</taxon>
        <taxon>Rubrivivax</taxon>
    </lineage>
</organism>
<reference evidence="14 15" key="1">
    <citation type="submission" date="2019-01" db="EMBL/GenBank/DDBJ databases">
        <authorList>
            <person name="Chen W.-M."/>
        </authorList>
    </citation>
    <scope>NUCLEOTIDE SEQUENCE [LARGE SCALE GENOMIC DNA]</scope>
    <source>
        <strain evidence="14 15">ICH-3</strain>
    </source>
</reference>
<dbReference type="InterPro" id="IPR004099">
    <property type="entry name" value="Pyr_nucl-diS_OxRdtase_dimer"/>
</dbReference>
<evidence type="ECO:0000259" key="13">
    <source>
        <dbReference type="Pfam" id="PF09335"/>
    </source>
</evidence>
<dbReference type="Pfam" id="PF07992">
    <property type="entry name" value="Pyr_redox_2"/>
    <property type="match status" value="1"/>
</dbReference>
<accession>A0A3S2VV37</accession>
<evidence type="ECO:0000256" key="3">
    <source>
        <dbReference type="ARBA" id="ARBA00022630"/>
    </source>
</evidence>
<dbReference type="GO" id="GO:0003955">
    <property type="term" value="F:NAD(P)H dehydrogenase (quinone) activity"/>
    <property type="evidence" value="ECO:0007669"/>
    <property type="project" value="TreeGrafter"/>
</dbReference>
<dbReference type="EMBL" id="SACT01000007">
    <property type="protein sequence ID" value="RVT49609.1"/>
    <property type="molecule type" value="Genomic_DNA"/>
</dbReference>
<feature type="transmembrane region" description="Helical" evidence="10">
    <location>
        <begin position="137"/>
        <end position="155"/>
    </location>
</feature>
<feature type="transmembrane region" description="Helical" evidence="10">
    <location>
        <begin position="205"/>
        <end position="225"/>
    </location>
</feature>
<keyword evidence="6 9" id="KW-0560">Oxidoreductase</keyword>
<dbReference type="AlphaFoldDB" id="A0A3S2VV37"/>
<keyword evidence="4 9" id="KW-0274">FAD</keyword>
<dbReference type="GO" id="GO:0050660">
    <property type="term" value="F:flavin adenine dinucleotide binding"/>
    <property type="evidence" value="ECO:0007669"/>
    <property type="project" value="TreeGrafter"/>
</dbReference>
<name>A0A3S2VV37_9BURK</name>
<evidence type="ECO:0000256" key="7">
    <source>
        <dbReference type="ARBA" id="ARBA00023157"/>
    </source>
</evidence>
<dbReference type="PANTHER" id="PTHR43014">
    <property type="entry name" value="MERCURIC REDUCTASE"/>
    <property type="match status" value="1"/>
</dbReference>
<evidence type="ECO:0000256" key="9">
    <source>
        <dbReference type="RuleBase" id="RU003691"/>
    </source>
</evidence>
<dbReference type="PRINTS" id="PR00411">
    <property type="entry name" value="PNDRDTASEI"/>
</dbReference>
<dbReference type="InterPro" id="IPR012999">
    <property type="entry name" value="Pyr_OxRdtase_I_AS"/>
</dbReference>
<gene>
    <name evidence="14" type="ORF">ENE75_18315</name>
</gene>
<dbReference type="InterPro" id="IPR032816">
    <property type="entry name" value="VTT_dom"/>
</dbReference>
<keyword evidence="10" id="KW-0812">Transmembrane</keyword>
<feature type="domain" description="FAD/NAD(P)-binding" evidence="12">
    <location>
        <begin position="244"/>
        <end position="565"/>
    </location>
</feature>
<evidence type="ECO:0000256" key="4">
    <source>
        <dbReference type="ARBA" id="ARBA00022827"/>
    </source>
</evidence>
<dbReference type="InterPro" id="IPR016156">
    <property type="entry name" value="FAD/NAD-linked_Rdtase_dimer_sf"/>
</dbReference>
<dbReference type="PANTHER" id="PTHR43014:SF2">
    <property type="entry name" value="MERCURIC REDUCTASE"/>
    <property type="match status" value="1"/>
</dbReference>
<dbReference type="Pfam" id="PF09335">
    <property type="entry name" value="VTT_dom"/>
    <property type="match status" value="1"/>
</dbReference>
<dbReference type="OrthoDB" id="178496at2"/>
<comment type="caution">
    <text evidence="14">The sequence shown here is derived from an EMBL/GenBank/DDBJ whole genome shotgun (WGS) entry which is preliminary data.</text>
</comment>
<keyword evidence="15" id="KW-1185">Reference proteome</keyword>
<feature type="transmembrane region" description="Helical" evidence="10">
    <location>
        <begin position="92"/>
        <end position="114"/>
    </location>
</feature>
<dbReference type="SUPFAM" id="SSF51905">
    <property type="entry name" value="FAD/NAD(P)-binding domain"/>
    <property type="match status" value="1"/>
</dbReference>
<dbReference type="PRINTS" id="PR00368">
    <property type="entry name" value="FADPNR"/>
</dbReference>
<keyword evidence="10" id="KW-1133">Transmembrane helix</keyword>
<evidence type="ECO:0000256" key="10">
    <source>
        <dbReference type="SAM" id="Phobius"/>
    </source>
</evidence>
<evidence type="ECO:0000313" key="14">
    <source>
        <dbReference type="EMBL" id="RVT49609.1"/>
    </source>
</evidence>
<evidence type="ECO:0000259" key="12">
    <source>
        <dbReference type="Pfam" id="PF07992"/>
    </source>
</evidence>
<keyword evidence="10" id="KW-0472">Membrane</keyword>
<keyword evidence="7" id="KW-1015">Disulfide bond</keyword>
<sequence length="721" mass="77596">MARRSKTPLWAGVALLAMVLAWAWRHYDLGHLLTLEQLKGSRDALQALVAAEPLRTAAAFFVVYVAAAALSIPGAVVLTLAAGAMFGLGWGLLLVSFASSVGALLAFLVARYLLRDVVQSRFAQALAPVNDGMRRDGVFYLLTLRLVPVFPFWLVNLVMGLTPIGAARFYAVSQVGMLAGTVVYVNAGTQLGAIQSPSDILSPGLLVSFILLGLFPLVAKAVVAWVRQRKLYARWPRPRRFDRNLVVIGAGAGGLVSAYIAAAVKAKVTLVEGHRMGGDCLNFGCVPSKALIRSAKLAKQLGKAHELGVADAGGRVDFAAVMQRVQQVVKDIAPHDSVERYTSLGVEVLQGHARITSPWTVEVTGADGKVQALSTRAIVIAAGASPFVPPIPGLAEVGCLTSDTVWGLTELPRRLVVLGGGPIGSELAQSFARLGSEVTQVEMAPRIMVREDPEVSDLVAASLRADGVQVLTGHQATRVERQGGEKRLIATHDGHEVVIPFDELLCAVGRSPRVTGYGLEELGLPLTSRRTIETNDHLQTLYPNIYAVGDVAGPYQFTHTAAHQAWYAAVNALFGRFRKFKADYRVIPWATFTDPEVARVGLSETEARERGIAFEVTRYGLDDLDRAIADGTAHGFVKVLTVPGKDRILGVTIVGEHAGDLLAEYVLAMKHGLGLNKILGTIHTYPTLAEANKYVAGEWKRAHAPARLLEWVGRYHAWERA</sequence>
<feature type="domain" description="Pyridine nucleotide-disulphide oxidoreductase dimerisation" evidence="11">
    <location>
        <begin position="587"/>
        <end position="693"/>
    </location>
</feature>
<dbReference type="Proteomes" id="UP000288178">
    <property type="component" value="Unassembled WGS sequence"/>
</dbReference>
<feature type="transmembrane region" description="Helical" evidence="10">
    <location>
        <begin position="58"/>
        <end position="80"/>
    </location>
</feature>
<dbReference type="SUPFAM" id="SSF55424">
    <property type="entry name" value="FAD/NAD-linked reductases, dimerisation (C-terminal) domain"/>
    <property type="match status" value="1"/>
</dbReference>
<protein>
    <submittedName>
        <fullName evidence="14">Pyridine nucleotide-disulfide oxidoreductase</fullName>
    </submittedName>
</protein>
<dbReference type="RefSeq" id="WP_128199781.1">
    <property type="nucleotide sequence ID" value="NZ_SACT01000007.1"/>
</dbReference>
<proteinExistence type="inferred from homology"/>
<dbReference type="Gene3D" id="3.50.50.60">
    <property type="entry name" value="FAD/NAD(P)-binding domain"/>
    <property type="match status" value="2"/>
</dbReference>
<evidence type="ECO:0000256" key="2">
    <source>
        <dbReference type="ARBA" id="ARBA00007532"/>
    </source>
</evidence>
<keyword evidence="5" id="KW-0521">NADP</keyword>
<dbReference type="InterPro" id="IPR023753">
    <property type="entry name" value="FAD/NAD-binding_dom"/>
</dbReference>
<comment type="similarity">
    <text evidence="2 9">Belongs to the class-I pyridine nucleotide-disulfide oxidoreductase family.</text>
</comment>